<feature type="domain" description="PiggyBac transposable element-derived protein" evidence="31">
    <location>
        <begin position="1"/>
        <end position="308"/>
    </location>
</feature>
<feature type="binding site" evidence="30">
    <location>
        <position position="435"/>
    </location>
    <ligand>
        <name>Mg(2+)</name>
        <dbReference type="ChEBI" id="CHEBI:18420"/>
        <label>1</label>
        <note>catalytic</note>
    </ligand>
</feature>
<dbReference type="SUPFAM" id="SSF56655">
    <property type="entry name" value="Carbohydrate phosphatase"/>
    <property type="match status" value="2"/>
</dbReference>
<evidence type="ECO:0000256" key="13">
    <source>
        <dbReference type="ARBA" id="ARBA00040281"/>
    </source>
</evidence>
<comment type="catalytic activity">
    <reaction evidence="27">
        <text>alpha-D-glucose 1-phosphate + H2O = D-glucose + phosphate</text>
        <dbReference type="Rhea" id="RHEA:19933"/>
        <dbReference type="ChEBI" id="CHEBI:4167"/>
        <dbReference type="ChEBI" id="CHEBI:15377"/>
        <dbReference type="ChEBI" id="CHEBI:43474"/>
        <dbReference type="ChEBI" id="CHEBI:58601"/>
    </reaction>
    <physiologicalReaction direction="left-to-right" evidence="27">
        <dbReference type="Rhea" id="RHEA:19934"/>
    </physiologicalReaction>
</comment>
<gene>
    <name evidence="32" type="ORF">AAFF_G00291680</name>
</gene>
<feature type="binding site" evidence="30">
    <location>
        <position position="433"/>
    </location>
    <ligand>
        <name>Mg(2+)</name>
        <dbReference type="ChEBI" id="CHEBI:18420"/>
        <label>1</label>
        <note>catalytic</note>
    </ligand>
</feature>
<comment type="catalytic activity">
    <reaction evidence="21">
        <text>alpha-D-galactose 1-phosphate + H2O = D-galactose + phosphate</text>
        <dbReference type="Rhea" id="RHEA:29315"/>
        <dbReference type="ChEBI" id="CHEBI:4139"/>
        <dbReference type="ChEBI" id="CHEBI:15377"/>
        <dbReference type="ChEBI" id="CHEBI:43474"/>
        <dbReference type="ChEBI" id="CHEBI:58336"/>
        <dbReference type="EC" id="3.1.3.94"/>
    </reaction>
    <physiologicalReaction direction="left-to-right" evidence="21">
        <dbReference type="Rhea" id="RHEA:29316"/>
    </physiologicalReaction>
</comment>
<comment type="catalytic activity">
    <reaction evidence="16">
        <text>1D-myo-inositol 4-phosphate + H2O = myo-inositol + phosphate</text>
        <dbReference type="Rhea" id="RHEA:30735"/>
        <dbReference type="ChEBI" id="CHEBI:15377"/>
        <dbReference type="ChEBI" id="CHEBI:17268"/>
        <dbReference type="ChEBI" id="CHEBI:43474"/>
        <dbReference type="ChEBI" id="CHEBI:58469"/>
        <dbReference type="EC" id="3.1.3.25"/>
    </reaction>
    <physiologicalReaction direction="left-to-right" evidence="16">
        <dbReference type="Rhea" id="RHEA:30736"/>
    </physiologicalReaction>
</comment>
<comment type="catalytic activity">
    <reaction evidence="19">
        <text>1D-myo-inositol 1-phosphate + H2O = myo-inositol + phosphate</text>
        <dbReference type="Rhea" id="RHEA:27670"/>
        <dbReference type="ChEBI" id="CHEBI:15377"/>
        <dbReference type="ChEBI" id="CHEBI:17268"/>
        <dbReference type="ChEBI" id="CHEBI:43474"/>
        <dbReference type="ChEBI" id="CHEBI:58433"/>
        <dbReference type="EC" id="3.1.3.25"/>
    </reaction>
    <physiologicalReaction direction="left-to-right" evidence="19">
        <dbReference type="Rhea" id="RHEA:27671"/>
    </physiologicalReaction>
</comment>
<comment type="pathway">
    <text evidence="3">Polyol metabolism; myo-inositol biosynthesis; myo-inositol from D-glucose 6-phosphate: step 2/2.</text>
</comment>
<keyword evidence="9 30" id="KW-0479">Metal-binding</keyword>
<comment type="caution">
    <text evidence="32">The sequence shown here is derived from an EMBL/GenBank/DDBJ whole genome shotgun (WGS) entry which is preliminary data.</text>
</comment>
<dbReference type="InterPro" id="IPR029526">
    <property type="entry name" value="PGBD"/>
</dbReference>
<comment type="catalytic activity">
    <reaction evidence="29">
        <text>1D-myo-inositol 6-phosphate + H2O = myo-inositol + phosphate</text>
        <dbReference type="Rhea" id="RHEA:44160"/>
        <dbReference type="ChEBI" id="CHEBI:15377"/>
        <dbReference type="ChEBI" id="CHEBI:17268"/>
        <dbReference type="ChEBI" id="CHEBI:43474"/>
        <dbReference type="ChEBI" id="CHEBI:64841"/>
        <dbReference type="EC" id="3.1.3.25"/>
    </reaction>
    <physiologicalReaction direction="left-to-right" evidence="29">
        <dbReference type="Rhea" id="RHEA:44161"/>
    </physiologicalReaction>
</comment>
<evidence type="ECO:0000256" key="16">
    <source>
        <dbReference type="ARBA" id="ARBA00049863"/>
    </source>
</evidence>
<evidence type="ECO:0000313" key="32">
    <source>
        <dbReference type="EMBL" id="KAJ8406892.1"/>
    </source>
</evidence>
<evidence type="ECO:0000313" key="33">
    <source>
        <dbReference type="Proteomes" id="UP001221898"/>
    </source>
</evidence>
<feature type="binding site" evidence="30">
    <location>
        <position position="413"/>
    </location>
    <ligand>
        <name>Mg(2+)</name>
        <dbReference type="ChEBI" id="CHEBI:18420"/>
        <label>1</label>
        <note>catalytic</note>
    </ligand>
</feature>
<evidence type="ECO:0000256" key="18">
    <source>
        <dbReference type="ARBA" id="ARBA00049868"/>
    </source>
</evidence>
<evidence type="ECO:0000256" key="20">
    <source>
        <dbReference type="ARBA" id="ARBA00049888"/>
    </source>
</evidence>
<comment type="catalytic activity">
    <reaction evidence="24">
        <text>scyllo-inositol 1-phosphate + H2O = scyllo-inositol + phosphate</text>
        <dbReference type="Rhea" id="RHEA:82131"/>
        <dbReference type="ChEBI" id="CHEBI:10642"/>
        <dbReference type="ChEBI" id="CHEBI:15377"/>
        <dbReference type="ChEBI" id="CHEBI:43474"/>
        <dbReference type="ChEBI" id="CHEBI:232087"/>
    </reaction>
    <physiologicalReaction direction="left-to-right" evidence="24">
        <dbReference type="Rhea" id="RHEA:82132"/>
    </physiologicalReaction>
</comment>
<comment type="subunit">
    <text evidence="5">Homodimer.</text>
</comment>
<reference evidence="32" key="1">
    <citation type="journal article" date="2023" name="Science">
        <title>Genome structures resolve the early diversification of teleost fishes.</title>
        <authorList>
            <person name="Parey E."/>
            <person name="Louis A."/>
            <person name="Montfort J."/>
            <person name="Bouchez O."/>
            <person name="Roques C."/>
            <person name="Iampietro C."/>
            <person name="Lluch J."/>
            <person name="Castinel A."/>
            <person name="Donnadieu C."/>
            <person name="Desvignes T."/>
            <person name="Floi Bucao C."/>
            <person name="Jouanno E."/>
            <person name="Wen M."/>
            <person name="Mejri S."/>
            <person name="Dirks R."/>
            <person name="Jansen H."/>
            <person name="Henkel C."/>
            <person name="Chen W.J."/>
            <person name="Zahm M."/>
            <person name="Cabau C."/>
            <person name="Klopp C."/>
            <person name="Thompson A.W."/>
            <person name="Robinson-Rechavi M."/>
            <person name="Braasch I."/>
            <person name="Lecointre G."/>
            <person name="Bobe J."/>
            <person name="Postlethwait J.H."/>
            <person name="Berthelot C."/>
            <person name="Roest Crollius H."/>
            <person name="Guiguen Y."/>
        </authorList>
    </citation>
    <scope>NUCLEOTIDE SEQUENCE</scope>
    <source>
        <strain evidence="32">NC1722</strain>
    </source>
</reference>
<evidence type="ECO:0000256" key="19">
    <source>
        <dbReference type="ARBA" id="ARBA00049879"/>
    </source>
</evidence>
<dbReference type="PROSITE" id="PS00629">
    <property type="entry name" value="IMP_1"/>
    <property type="match status" value="2"/>
</dbReference>
<evidence type="ECO:0000256" key="11">
    <source>
        <dbReference type="ARBA" id="ARBA00022842"/>
    </source>
</evidence>
<dbReference type="GO" id="GO:0008934">
    <property type="term" value="F:inositol monophosphate 1-phosphatase activity"/>
    <property type="evidence" value="ECO:0007669"/>
    <property type="project" value="InterPro"/>
</dbReference>
<evidence type="ECO:0000256" key="21">
    <source>
        <dbReference type="ARBA" id="ARBA00049894"/>
    </source>
</evidence>
<evidence type="ECO:0000256" key="8">
    <source>
        <dbReference type="ARBA" id="ARBA00022671"/>
    </source>
</evidence>
<evidence type="ECO:0000256" key="3">
    <source>
        <dbReference type="ARBA" id="ARBA00005152"/>
    </source>
</evidence>
<dbReference type="EC" id="3.1.3.94" evidence="12"/>
<dbReference type="GO" id="GO:0007165">
    <property type="term" value="P:signal transduction"/>
    <property type="evidence" value="ECO:0007669"/>
    <property type="project" value="TreeGrafter"/>
</dbReference>
<comment type="cofactor">
    <cofactor evidence="1 30">
        <name>Mg(2+)</name>
        <dbReference type="ChEBI" id="CHEBI:18420"/>
    </cofactor>
</comment>
<dbReference type="GO" id="GO:0046854">
    <property type="term" value="P:phosphatidylinositol phosphate biosynthetic process"/>
    <property type="evidence" value="ECO:0007669"/>
    <property type="project" value="InterPro"/>
</dbReference>
<sequence length="936" mass="104056">MAFIGVTLLAGGEKSWDVSVRELFCDPLQNPMYKATMGVRRYEDIRSFMRFDDKRTRPIRQETDHMVAFRYVWDCFLVNCRRQFIPSDCVTVDEQLVPFRGRCKFLQYMPSKHAKYGIKIFWMCDARIPYAIDAMVYTGRQPGEDVQKNLGEKIVEQLCSGIRQTGCNITMDNFFTSVPLAEKLLEKNLTIVGTLRQNKADIPPVMKKSKSREVHSSEFGFNGNMTMVSYVTKKGKAVVLLSTMHDDKAVDDKSVKKKPEMIQYYNKTKGGVDTMDQMVRTYSCKRRTRRWPMVLWHNVLDVEALNAYTIFTTQHPTMRARGAGQRAFFTVSDFSSNLLQPTSIMTDWTECMNYGIHIAKEAREVILDAFKVKKAVMLKSSPADLVTETDQRVEKMLISKIKEKYPLHKFIGEESVAAGERLVLTNSPTWIIDPIDGTTNFVHRFPFVAISIAFAVNKQTEFGLVYSCVEDKLYSAQRGKGAFCNNIPLHTSGQEDITKSLLVTEIGSERDELALSTMTSNIHRLLKIPIHGIRAVGTAAVDMCLIATGGADAYYHIGMHCWDIAASSIIVSEAGGVVIDTNGSEFDMMSRRVIAASSSAVAHRISQVVRAFPCDRDDGLPAHTNEGAKEHSKGKGKDCKQLSGCIQARSHQSNMADPWQAAMDHAVAVARKAGEVIREALQSDINIMCKSSSVDLVTKTDQQVEQLIFASIREKFPTHSLIGEESVAAGQPCVLTDSPTWIIDPVDGTTNFVHRFPFVAVSIGFVVKKEPEFGVVYSCVEDKMYTGRKGKGAYCNGLPLQVSDQTDIKQSIVITELGSNRDPEVVDKIFSSMRKILCIPVHGLRGVGTAATNMSLVATGAVEAYYEIGVHCWDIAAGAIIVTEAGGVAIDVEGGPFDLMSRRVLVANNKTIAARIVKEIDTFPARRDDAPEEENQ</sequence>
<accession>A0AAD7SQC5</accession>
<evidence type="ECO:0000256" key="17">
    <source>
        <dbReference type="ARBA" id="ARBA00049866"/>
    </source>
</evidence>
<evidence type="ECO:0000256" key="14">
    <source>
        <dbReference type="ARBA" id="ARBA00042948"/>
    </source>
</evidence>
<comment type="catalytic activity">
    <reaction evidence="18">
        <text>beta-D-fructose 1-phosphate + H2O = D-fructose + phosphate</text>
        <dbReference type="Rhea" id="RHEA:35603"/>
        <dbReference type="ChEBI" id="CHEBI:15377"/>
        <dbReference type="ChEBI" id="CHEBI:37721"/>
        <dbReference type="ChEBI" id="CHEBI:43474"/>
        <dbReference type="ChEBI" id="CHEBI:138881"/>
    </reaction>
    <physiologicalReaction direction="left-to-right" evidence="18">
        <dbReference type="Rhea" id="RHEA:35604"/>
    </physiologicalReaction>
</comment>
<dbReference type="EMBL" id="JAINUG010000041">
    <property type="protein sequence ID" value="KAJ8406892.1"/>
    <property type="molecule type" value="Genomic_DNA"/>
</dbReference>
<comment type="similarity">
    <text evidence="4">Belongs to the inositol monophosphatase superfamily.</text>
</comment>
<dbReference type="PRINTS" id="PR00377">
    <property type="entry name" value="IMPHPHTASES"/>
</dbReference>
<comment type="catalytic activity">
    <reaction evidence="20">
        <text>D-glucose 6-phosphate + H2O = D-glucose + phosphate</text>
        <dbReference type="Rhea" id="RHEA:16689"/>
        <dbReference type="ChEBI" id="CHEBI:4167"/>
        <dbReference type="ChEBI" id="CHEBI:15377"/>
        <dbReference type="ChEBI" id="CHEBI:43474"/>
        <dbReference type="ChEBI" id="CHEBI:61548"/>
    </reaction>
    <physiologicalReaction direction="left-to-right" evidence="20">
        <dbReference type="Rhea" id="RHEA:16690"/>
    </physiologicalReaction>
</comment>
<dbReference type="FunFam" id="3.30.540.10:FF:000004">
    <property type="entry name" value="Inositol-1-monophosphatase"/>
    <property type="match status" value="2"/>
</dbReference>
<dbReference type="FunFam" id="3.40.190.80:FF:000002">
    <property type="entry name" value="Inositol-1-monophosphatase"/>
    <property type="match status" value="2"/>
</dbReference>
<dbReference type="EC" id="3.1.3.25" evidence="6"/>
<evidence type="ECO:0000256" key="12">
    <source>
        <dbReference type="ARBA" id="ARBA00038952"/>
    </source>
</evidence>
<dbReference type="Pfam" id="PF13843">
    <property type="entry name" value="DDE_Tnp_1_7"/>
    <property type="match status" value="1"/>
</dbReference>
<evidence type="ECO:0000256" key="2">
    <source>
        <dbReference type="ARBA" id="ARBA00004496"/>
    </source>
</evidence>
<dbReference type="PANTHER" id="PTHR20854">
    <property type="entry name" value="INOSITOL MONOPHOSPHATASE"/>
    <property type="match status" value="1"/>
</dbReference>
<comment type="subcellular location">
    <subcellularLocation>
        <location evidence="2">Cytoplasm</location>
    </subcellularLocation>
</comment>
<name>A0AAD7SQC5_9TELE</name>
<dbReference type="CDD" id="cd01639">
    <property type="entry name" value="IMPase"/>
    <property type="match status" value="2"/>
</dbReference>
<comment type="catalytic activity">
    <reaction evidence="28">
        <text>glycerol 2-phosphate + H2O = glycerol + phosphate</text>
        <dbReference type="Rhea" id="RHEA:13105"/>
        <dbReference type="ChEBI" id="CHEBI:15377"/>
        <dbReference type="ChEBI" id="CHEBI:17754"/>
        <dbReference type="ChEBI" id="CHEBI:43474"/>
        <dbReference type="ChEBI" id="CHEBI:58083"/>
    </reaction>
    <physiologicalReaction direction="left-to-right" evidence="28">
        <dbReference type="Rhea" id="RHEA:13106"/>
    </physiologicalReaction>
</comment>
<evidence type="ECO:0000256" key="29">
    <source>
        <dbReference type="ARBA" id="ARBA00049927"/>
    </source>
</evidence>
<evidence type="ECO:0000256" key="6">
    <source>
        <dbReference type="ARBA" id="ARBA00013106"/>
    </source>
</evidence>
<evidence type="ECO:0000256" key="4">
    <source>
        <dbReference type="ARBA" id="ARBA00009759"/>
    </source>
</evidence>
<evidence type="ECO:0000256" key="26">
    <source>
        <dbReference type="ARBA" id="ARBA00049917"/>
    </source>
</evidence>
<dbReference type="Pfam" id="PF00459">
    <property type="entry name" value="Inositol_P"/>
    <property type="match status" value="2"/>
</dbReference>
<dbReference type="InterPro" id="IPR020552">
    <property type="entry name" value="Inositol_monoPase_Li-sen"/>
</dbReference>
<keyword evidence="11 30" id="KW-0460">Magnesium</keyword>
<evidence type="ECO:0000256" key="30">
    <source>
        <dbReference type="PIRSR" id="PIRSR600760-2"/>
    </source>
</evidence>
<dbReference type="Gene3D" id="3.30.540.10">
    <property type="entry name" value="Fructose-1,6-Bisphosphatase, subunit A, domain 1"/>
    <property type="match status" value="2"/>
</dbReference>
<dbReference type="AlphaFoldDB" id="A0AAD7SQC5"/>
<organism evidence="32 33">
    <name type="scientific">Aldrovandia affinis</name>
    <dbReference type="NCBI Taxonomy" id="143900"/>
    <lineage>
        <taxon>Eukaryota</taxon>
        <taxon>Metazoa</taxon>
        <taxon>Chordata</taxon>
        <taxon>Craniata</taxon>
        <taxon>Vertebrata</taxon>
        <taxon>Euteleostomi</taxon>
        <taxon>Actinopterygii</taxon>
        <taxon>Neopterygii</taxon>
        <taxon>Teleostei</taxon>
        <taxon>Notacanthiformes</taxon>
        <taxon>Halosauridae</taxon>
        <taxon>Aldrovandia</taxon>
    </lineage>
</organism>
<keyword evidence="7" id="KW-0963">Cytoplasm</keyword>
<dbReference type="Gene3D" id="3.40.190.80">
    <property type="match status" value="2"/>
</dbReference>
<dbReference type="InterPro" id="IPR033942">
    <property type="entry name" value="IMPase"/>
</dbReference>
<keyword evidence="8" id="KW-0452">Lithium</keyword>
<comment type="catalytic activity">
    <reaction evidence="22">
        <text>1D-myo-inositol 2-phosphate + H2O = myo-inositol + phosphate</text>
        <dbReference type="Rhea" id="RHEA:44152"/>
        <dbReference type="ChEBI" id="CHEBI:15377"/>
        <dbReference type="ChEBI" id="CHEBI:17268"/>
        <dbReference type="ChEBI" id="CHEBI:43474"/>
        <dbReference type="ChEBI" id="CHEBI:84142"/>
        <dbReference type="EC" id="3.1.3.25"/>
    </reaction>
    <physiologicalReaction direction="left-to-right" evidence="22">
        <dbReference type="Rhea" id="RHEA:44153"/>
    </physiologicalReaction>
</comment>
<feature type="binding site" evidence="30">
    <location>
        <position position="563"/>
    </location>
    <ligand>
        <name>Mg(2+)</name>
        <dbReference type="ChEBI" id="CHEBI:18420"/>
        <label>1</label>
        <note>catalytic</note>
    </ligand>
</feature>
<evidence type="ECO:0000256" key="1">
    <source>
        <dbReference type="ARBA" id="ARBA00001946"/>
    </source>
</evidence>
<evidence type="ECO:0000256" key="15">
    <source>
        <dbReference type="ARBA" id="ARBA00043003"/>
    </source>
</evidence>
<dbReference type="PANTHER" id="PTHR20854:SF26">
    <property type="entry name" value="INOSITOL MONOPHOSPHATASE 1"/>
    <property type="match status" value="1"/>
</dbReference>
<evidence type="ECO:0000256" key="23">
    <source>
        <dbReference type="ARBA" id="ARBA00049898"/>
    </source>
</evidence>
<evidence type="ECO:0000256" key="9">
    <source>
        <dbReference type="ARBA" id="ARBA00022723"/>
    </source>
</evidence>
<feature type="binding site" evidence="30">
    <location>
        <position position="436"/>
    </location>
    <ligand>
        <name>Mg(2+)</name>
        <dbReference type="ChEBI" id="CHEBI:18420"/>
        <label>1</label>
        <note>catalytic</note>
    </ligand>
</feature>
<dbReference type="PRINTS" id="PR00378">
    <property type="entry name" value="LIIMPHPHTASE"/>
</dbReference>
<dbReference type="Proteomes" id="UP001221898">
    <property type="component" value="Unassembled WGS sequence"/>
</dbReference>
<evidence type="ECO:0000256" key="25">
    <source>
        <dbReference type="ARBA" id="ARBA00049907"/>
    </source>
</evidence>
<dbReference type="InterPro" id="IPR020583">
    <property type="entry name" value="Inositol_monoP_metal-BS"/>
</dbReference>
<comment type="catalytic activity">
    <reaction evidence="23">
        <text>adenosine 2'-phosphate + H2O = adenosine + phosphate</text>
        <dbReference type="Rhea" id="RHEA:37343"/>
        <dbReference type="ChEBI" id="CHEBI:15377"/>
        <dbReference type="ChEBI" id="CHEBI:16335"/>
        <dbReference type="ChEBI" id="CHEBI:43474"/>
        <dbReference type="ChEBI" id="CHEBI:77740"/>
    </reaction>
    <physiologicalReaction direction="left-to-right" evidence="23">
        <dbReference type="Rhea" id="RHEA:37344"/>
    </physiologicalReaction>
</comment>
<evidence type="ECO:0000256" key="7">
    <source>
        <dbReference type="ARBA" id="ARBA00022490"/>
    </source>
</evidence>
<dbReference type="InterPro" id="IPR020550">
    <property type="entry name" value="Inositol_monophosphatase_CS"/>
</dbReference>
<evidence type="ECO:0000256" key="28">
    <source>
        <dbReference type="ARBA" id="ARBA00049925"/>
    </source>
</evidence>
<evidence type="ECO:0000256" key="10">
    <source>
        <dbReference type="ARBA" id="ARBA00022801"/>
    </source>
</evidence>
<proteinExistence type="inferred from homology"/>
<evidence type="ECO:0000256" key="5">
    <source>
        <dbReference type="ARBA" id="ARBA00011738"/>
    </source>
</evidence>
<evidence type="ECO:0000259" key="31">
    <source>
        <dbReference type="Pfam" id="PF13843"/>
    </source>
</evidence>
<dbReference type="GO" id="GO:0005737">
    <property type="term" value="C:cytoplasm"/>
    <property type="evidence" value="ECO:0007669"/>
    <property type="project" value="UniProtKB-SubCell"/>
</dbReference>
<dbReference type="GO" id="GO:0046872">
    <property type="term" value="F:metal ion binding"/>
    <property type="evidence" value="ECO:0007669"/>
    <property type="project" value="UniProtKB-KW"/>
</dbReference>
<comment type="catalytic activity">
    <reaction evidence="17">
        <text>1D-myo-inositol 5-phosphate + H2O = myo-inositol + phosphate</text>
        <dbReference type="Rhea" id="RHEA:44156"/>
        <dbReference type="ChEBI" id="CHEBI:15377"/>
        <dbReference type="ChEBI" id="CHEBI:17268"/>
        <dbReference type="ChEBI" id="CHEBI:43474"/>
        <dbReference type="ChEBI" id="CHEBI:84141"/>
        <dbReference type="EC" id="3.1.3.25"/>
    </reaction>
    <physiologicalReaction direction="left-to-right" evidence="17">
        <dbReference type="Rhea" id="RHEA:44157"/>
    </physiologicalReaction>
</comment>
<keyword evidence="33" id="KW-1185">Reference proteome</keyword>
<evidence type="ECO:0000256" key="24">
    <source>
        <dbReference type="ARBA" id="ARBA00049900"/>
    </source>
</evidence>
<dbReference type="InterPro" id="IPR000760">
    <property type="entry name" value="Inositol_monophosphatase-like"/>
</dbReference>
<keyword evidence="10" id="KW-0378">Hydrolase</keyword>
<comment type="catalytic activity">
    <reaction evidence="25">
        <text>a myo-inositol phosphate + H2O = myo-inositol + phosphate</text>
        <dbReference type="Rhea" id="RHEA:24056"/>
        <dbReference type="ChEBI" id="CHEBI:15377"/>
        <dbReference type="ChEBI" id="CHEBI:17268"/>
        <dbReference type="ChEBI" id="CHEBI:43474"/>
        <dbReference type="ChEBI" id="CHEBI:84139"/>
        <dbReference type="EC" id="3.1.3.25"/>
    </reaction>
    <physiologicalReaction direction="left-to-right" evidence="25">
        <dbReference type="Rhea" id="RHEA:24057"/>
    </physiologicalReaction>
</comment>
<protein>
    <recommendedName>
        <fullName evidence="13">Inositol monophosphatase 1</fullName>
        <ecNumber evidence="6">3.1.3.25</ecNumber>
        <ecNumber evidence="12">3.1.3.94</ecNumber>
    </recommendedName>
    <alternativeName>
        <fullName evidence="15">D-galactose 1-phosphate phosphatase</fullName>
    </alternativeName>
    <alternativeName>
        <fullName evidence="14">Inositol-1(or 4)-monophosphatase 1</fullName>
    </alternativeName>
</protein>
<dbReference type="PROSITE" id="PS00630">
    <property type="entry name" value="IMP_2"/>
    <property type="match status" value="2"/>
</dbReference>
<evidence type="ECO:0000256" key="22">
    <source>
        <dbReference type="ARBA" id="ARBA00049895"/>
    </source>
</evidence>
<comment type="catalytic activity">
    <reaction evidence="26">
        <text>1D-myo-inositol 3-phosphate + H2O = myo-inositol + phosphate</text>
        <dbReference type="Rhea" id="RHEA:30739"/>
        <dbReference type="ChEBI" id="CHEBI:15377"/>
        <dbReference type="ChEBI" id="CHEBI:17268"/>
        <dbReference type="ChEBI" id="CHEBI:43474"/>
        <dbReference type="ChEBI" id="CHEBI:58401"/>
        <dbReference type="EC" id="3.1.3.25"/>
    </reaction>
    <physiologicalReaction direction="left-to-right" evidence="26">
        <dbReference type="Rhea" id="RHEA:30740"/>
    </physiologicalReaction>
</comment>
<dbReference type="GO" id="GO:0006020">
    <property type="term" value="P:inositol metabolic process"/>
    <property type="evidence" value="ECO:0007669"/>
    <property type="project" value="TreeGrafter"/>
</dbReference>
<evidence type="ECO:0000256" key="27">
    <source>
        <dbReference type="ARBA" id="ARBA00049919"/>
    </source>
</evidence>